<feature type="compositionally biased region" description="Low complexity" evidence="1">
    <location>
        <begin position="79"/>
        <end position="94"/>
    </location>
</feature>
<sequence length="462" mass="50196">MFEAHTDGSVLMEPLVNPTTERPTGSTHHDSHSRPLTSHPSYVTTAPLVAALPGPELPASPRVSQQATTWDVSHPLQPPAESSPTSTITPSSAEQVRHFTPAPLLPHQLRGPRQPRGTTTPARSPRPPAPLSTTPLTREVLKQLLNTLDHALSHTRYAVSGRAALAVWGCLADQQPLPARVSIVCPAADADVIIAWARTAGWAVYPAPYTASRSAGAAIGDGVGGRGGCSVIGVPIVSPAQPLFNAEKVWAVPLRTVEDEGWWERLERVSPVDPPLPAGYPLEEEIRTRAKVLAAPTLLDQFSRGWSGLALRGEKDKERARWLARMMFGILRKLANDAMQGRGRWRLTRENVPFVVDGRFWRPFVGAYPEALGLLERCGLRSPGDPVRPGVSEASSSDRLLQQRVWTGSRYLTVSTATEGGLAESSIDIGMDNQHENPTYSNHEEDKDDKLGRENPTRATPL</sequence>
<dbReference type="STRING" id="100816.A0A175W979"/>
<feature type="compositionally biased region" description="Polar residues" evidence="1">
    <location>
        <begin position="62"/>
        <end position="71"/>
    </location>
</feature>
<dbReference type="VEuPathDB" id="FungiDB:MMYC01_202405"/>
<organism evidence="2 3">
    <name type="scientific">Madurella mycetomatis</name>
    <dbReference type="NCBI Taxonomy" id="100816"/>
    <lineage>
        <taxon>Eukaryota</taxon>
        <taxon>Fungi</taxon>
        <taxon>Dikarya</taxon>
        <taxon>Ascomycota</taxon>
        <taxon>Pezizomycotina</taxon>
        <taxon>Sordariomycetes</taxon>
        <taxon>Sordariomycetidae</taxon>
        <taxon>Sordariales</taxon>
        <taxon>Sordariales incertae sedis</taxon>
        <taxon>Madurella</taxon>
    </lineage>
</organism>
<dbReference type="Proteomes" id="UP000078237">
    <property type="component" value="Unassembled WGS sequence"/>
</dbReference>
<dbReference type="EMBL" id="LCTW02000075">
    <property type="protein sequence ID" value="KXX79850.1"/>
    <property type="molecule type" value="Genomic_DNA"/>
</dbReference>
<feature type="compositionally biased region" description="Polar residues" evidence="1">
    <location>
        <begin position="17"/>
        <end position="26"/>
    </location>
</feature>
<feature type="region of interest" description="Disordered" evidence="1">
    <location>
        <begin position="423"/>
        <end position="462"/>
    </location>
</feature>
<protein>
    <submittedName>
        <fullName evidence="2">Uncharacterized protein</fullName>
    </submittedName>
</protein>
<name>A0A175W979_9PEZI</name>
<dbReference type="OrthoDB" id="4586871at2759"/>
<feature type="compositionally biased region" description="Basic and acidic residues" evidence="1">
    <location>
        <begin position="442"/>
        <end position="456"/>
    </location>
</feature>
<keyword evidence="3" id="KW-1185">Reference proteome</keyword>
<feature type="region of interest" description="Disordered" evidence="1">
    <location>
        <begin position="1"/>
        <end position="40"/>
    </location>
</feature>
<reference evidence="2 3" key="1">
    <citation type="journal article" date="2016" name="Genome Announc.">
        <title>Genome Sequence of Madurella mycetomatis mm55, Isolated from a Human Mycetoma Case in Sudan.</title>
        <authorList>
            <person name="Smit S."/>
            <person name="Derks M.F."/>
            <person name="Bervoets S."/>
            <person name="Fahal A."/>
            <person name="van Leeuwen W."/>
            <person name="van Belkum A."/>
            <person name="van de Sande W.W."/>
        </authorList>
    </citation>
    <scope>NUCLEOTIDE SEQUENCE [LARGE SCALE GENOMIC DNA]</scope>
    <source>
        <strain evidence="3">mm55</strain>
    </source>
</reference>
<gene>
    <name evidence="2" type="ORF">MMYC01_202405</name>
</gene>
<proteinExistence type="predicted"/>
<evidence type="ECO:0000313" key="2">
    <source>
        <dbReference type="EMBL" id="KXX79850.1"/>
    </source>
</evidence>
<comment type="caution">
    <text evidence="2">The sequence shown here is derived from an EMBL/GenBank/DDBJ whole genome shotgun (WGS) entry which is preliminary data.</text>
</comment>
<feature type="region of interest" description="Disordered" evidence="1">
    <location>
        <begin position="52"/>
        <end position="134"/>
    </location>
</feature>
<evidence type="ECO:0000313" key="3">
    <source>
        <dbReference type="Proteomes" id="UP000078237"/>
    </source>
</evidence>
<evidence type="ECO:0000256" key="1">
    <source>
        <dbReference type="SAM" id="MobiDB-lite"/>
    </source>
</evidence>
<dbReference type="AlphaFoldDB" id="A0A175W979"/>
<accession>A0A175W979</accession>